<evidence type="ECO:0000313" key="10">
    <source>
        <dbReference type="Proteomes" id="UP000433493"/>
    </source>
</evidence>
<dbReference type="NCBIfam" id="NF003611">
    <property type="entry name" value="PRK05257.3-2"/>
    <property type="match status" value="1"/>
</dbReference>
<gene>
    <name evidence="8 9" type="primary">mqo</name>
    <name evidence="9" type="ORF">F8O05_07330</name>
</gene>
<dbReference type="Proteomes" id="UP000433493">
    <property type="component" value="Unassembled WGS sequence"/>
</dbReference>
<evidence type="ECO:0000256" key="3">
    <source>
        <dbReference type="ARBA" id="ARBA00005012"/>
    </source>
</evidence>
<keyword evidence="6 8" id="KW-0274">FAD</keyword>
<protein>
    <recommendedName>
        <fullName evidence="8">Probable malate:quinone oxidoreductase</fullName>
        <ecNumber evidence="8">1.1.5.4</ecNumber>
    </recommendedName>
    <alternativeName>
        <fullName evidence="8">MQO</fullName>
    </alternativeName>
    <alternativeName>
        <fullName evidence="8">Malate dehydrogenase [quinone]</fullName>
    </alternativeName>
</protein>
<dbReference type="PANTHER" id="PTHR43104">
    <property type="entry name" value="L-2-HYDROXYGLUTARATE DEHYDROGENASE, MITOCHONDRIAL"/>
    <property type="match status" value="1"/>
</dbReference>
<dbReference type="NCBIfam" id="TIGR01320">
    <property type="entry name" value="mal_quin_oxido"/>
    <property type="match status" value="1"/>
</dbReference>
<dbReference type="PANTHER" id="PTHR43104:SF2">
    <property type="entry name" value="L-2-HYDROXYGLUTARATE DEHYDROGENASE, MITOCHONDRIAL"/>
    <property type="match status" value="1"/>
</dbReference>
<dbReference type="GO" id="GO:0008924">
    <property type="term" value="F:L-malate dehydrogenase (quinone) activity"/>
    <property type="evidence" value="ECO:0007669"/>
    <property type="project" value="UniProtKB-UniRule"/>
</dbReference>
<comment type="pathway">
    <text evidence="3 8">Carbohydrate metabolism; tricarboxylic acid cycle; oxaloacetate from (S)-malate (quinone route): step 1/1.</text>
</comment>
<keyword evidence="5 8" id="KW-0285">Flavoprotein</keyword>
<dbReference type="HAMAP" id="MF_00212">
    <property type="entry name" value="MQO"/>
    <property type="match status" value="1"/>
</dbReference>
<dbReference type="UniPathway" id="UPA00223">
    <property type="reaction ID" value="UER01008"/>
</dbReference>
<dbReference type="SUPFAM" id="SSF51905">
    <property type="entry name" value="FAD/NAD(P)-binding domain"/>
    <property type="match status" value="1"/>
</dbReference>
<dbReference type="AlphaFoldDB" id="A0A7J5BAK0"/>
<accession>A0A7J5BAK0</accession>
<evidence type="ECO:0000256" key="6">
    <source>
        <dbReference type="ARBA" id="ARBA00022827"/>
    </source>
</evidence>
<dbReference type="RefSeq" id="WP_158052114.1">
    <property type="nucleotide sequence ID" value="NZ_WBKB01000004.1"/>
</dbReference>
<evidence type="ECO:0000313" key="9">
    <source>
        <dbReference type="EMBL" id="KAB1643054.1"/>
    </source>
</evidence>
<comment type="catalytic activity">
    <reaction evidence="1 8">
        <text>(S)-malate + a quinone = a quinol + oxaloacetate</text>
        <dbReference type="Rhea" id="RHEA:46012"/>
        <dbReference type="ChEBI" id="CHEBI:15589"/>
        <dbReference type="ChEBI" id="CHEBI:16452"/>
        <dbReference type="ChEBI" id="CHEBI:24646"/>
        <dbReference type="ChEBI" id="CHEBI:132124"/>
        <dbReference type="EC" id="1.1.5.4"/>
    </reaction>
</comment>
<dbReference type="NCBIfam" id="NF003606">
    <property type="entry name" value="PRK05257.2-1"/>
    <property type="match status" value="1"/>
</dbReference>
<dbReference type="InterPro" id="IPR036188">
    <property type="entry name" value="FAD/NAD-bd_sf"/>
</dbReference>
<keyword evidence="4 8" id="KW-0816">Tricarboxylic acid cycle</keyword>
<comment type="similarity">
    <text evidence="8">Belongs to the MQO family.</text>
</comment>
<dbReference type="InterPro" id="IPR006231">
    <property type="entry name" value="MQO"/>
</dbReference>
<comment type="caution">
    <text evidence="9">The sequence shown here is derived from an EMBL/GenBank/DDBJ whole genome shotgun (WGS) entry which is preliminary data.</text>
</comment>
<dbReference type="Pfam" id="PF06039">
    <property type="entry name" value="Mqo"/>
    <property type="match status" value="1"/>
</dbReference>
<evidence type="ECO:0000256" key="4">
    <source>
        <dbReference type="ARBA" id="ARBA00022532"/>
    </source>
</evidence>
<dbReference type="OrthoDB" id="9763983at2"/>
<sequence>MTRETTDVLLIGGGIVSATLASLIARLEPSWSVEVFERLDDVAAEASNGWNNAGTGHAALCELNYTPRTRNGSIEITKAVDVHEQFLITAQYWSSLVKEGALAAPSTFINSTPHLAFVRGDADRDFLAARHEALTSHHFFQSMDYSADSTTIEQWAPLLTRDRRTDESIAATYAAEGTDVDFGSITRQLFEDFTRRGGGLHTHTEVTALHRGTDGLWQVRSRDRTSGAVSVKRARTVLVGAGGWALKLLRSAGATEVRGYGLLPVSGTFLSTTAPEIVDQHQVKVYGKAPIGAPPMSMPHLDARIIDGQRSVLFGPFAGAIPKFLKNGSIWDLAGSLRADNLWPLTTMGVKNLNLVSLLARDLLATHASKVTALQAFAPSANETDWQAIVAGQRAQIVKPDTKGRGVLQFGTEVITSAEGTLAGVLGASPGASTAVPIALEILRRCFPQHVEAWETATLIDYIPSLRTSLASDPAFTEQVKEAITSSLDLDQPLAGKDR</sequence>
<evidence type="ECO:0000256" key="7">
    <source>
        <dbReference type="ARBA" id="ARBA00023002"/>
    </source>
</evidence>
<proteinExistence type="inferred from homology"/>
<dbReference type="EC" id="1.1.5.4" evidence="8"/>
<evidence type="ECO:0000256" key="8">
    <source>
        <dbReference type="HAMAP-Rule" id="MF_00212"/>
    </source>
</evidence>
<dbReference type="GO" id="GO:0006099">
    <property type="term" value="P:tricarboxylic acid cycle"/>
    <property type="evidence" value="ECO:0007669"/>
    <property type="project" value="UniProtKB-UniRule"/>
</dbReference>
<organism evidence="9 10">
    <name type="scientific">Gulosibacter chungangensis</name>
    <dbReference type="NCBI Taxonomy" id="979746"/>
    <lineage>
        <taxon>Bacteria</taxon>
        <taxon>Bacillati</taxon>
        <taxon>Actinomycetota</taxon>
        <taxon>Actinomycetes</taxon>
        <taxon>Micrococcales</taxon>
        <taxon>Microbacteriaceae</taxon>
        <taxon>Gulosibacter</taxon>
    </lineage>
</organism>
<name>A0A7J5BAK0_9MICO</name>
<keyword evidence="10" id="KW-1185">Reference proteome</keyword>
<dbReference type="GO" id="GO:0047545">
    <property type="term" value="F:(S)-2-hydroxyglutarate dehydrogenase activity"/>
    <property type="evidence" value="ECO:0007669"/>
    <property type="project" value="TreeGrafter"/>
</dbReference>
<comment type="cofactor">
    <cofactor evidence="2 8">
        <name>FAD</name>
        <dbReference type="ChEBI" id="CHEBI:57692"/>
    </cofactor>
</comment>
<reference evidence="9 10" key="1">
    <citation type="submission" date="2019-09" db="EMBL/GenBank/DDBJ databases">
        <title>Phylogeny of genus Pseudoclavibacter and closely related genus.</title>
        <authorList>
            <person name="Li Y."/>
        </authorList>
    </citation>
    <scope>NUCLEOTIDE SEQUENCE [LARGE SCALE GENOMIC DNA]</scope>
    <source>
        <strain evidence="9 10">KCTC 13959</strain>
    </source>
</reference>
<keyword evidence="7 8" id="KW-0560">Oxidoreductase</keyword>
<dbReference type="Gene3D" id="3.50.50.60">
    <property type="entry name" value="FAD/NAD(P)-binding domain"/>
    <property type="match status" value="1"/>
</dbReference>
<dbReference type="Gene3D" id="3.30.9.10">
    <property type="entry name" value="D-Amino Acid Oxidase, subunit A, domain 2"/>
    <property type="match status" value="1"/>
</dbReference>
<evidence type="ECO:0000256" key="5">
    <source>
        <dbReference type="ARBA" id="ARBA00022630"/>
    </source>
</evidence>
<evidence type="ECO:0000256" key="2">
    <source>
        <dbReference type="ARBA" id="ARBA00001974"/>
    </source>
</evidence>
<dbReference type="EMBL" id="WBKB01000004">
    <property type="protein sequence ID" value="KAB1643054.1"/>
    <property type="molecule type" value="Genomic_DNA"/>
</dbReference>
<evidence type="ECO:0000256" key="1">
    <source>
        <dbReference type="ARBA" id="ARBA00001139"/>
    </source>
</evidence>